<dbReference type="EMBL" id="JAEFCI010011201">
    <property type="protein sequence ID" value="KAG5456760.1"/>
    <property type="molecule type" value="Genomic_DNA"/>
</dbReference>
<protein>
    <submittedName>
        <fullName evidence="2">Uncharacterized protein</fullName>
    </submittedName>
</protein>
<dbReference type="AlphaFoldDB" id="A0A8H7ZP70"/>
<feature type="region of interest" description="Disordered" evidence="1">
    <location>
        <begin position="1"/>
        <end position="24"/>
    </location>
</feature>
<dbReference type="SUPFAM" id="SSF56112">
    <property type="entry name" value="Protein kinase-like (PK-like)"/>
    <property type="match status" value="1"/>
</dbReference>
<evidence type="ECO:0000313" key="3">
    <source>
        <dbReference type="Proteomes" id="UP000673691"/>
    </source>
</evidence>
<evidence type="ECO:0000313" key="2">
    <source>
        <dbReference type="EMBL" id="KAG5456760.1"/>
    </source>
</evidence>
<gene>
    <name evidence="2" type="ORF">BJ554DRAFT_3398</name>
</gene>
<accession>A0A8H7ZP70</accession>
<evidence type="ECO:0000256" key="1">
    <source>
        <dbReference type="SAM" id="MobiDB-lite"/>
    </source>
</evidence>
<dbReference type="InterPro" id="IPR011009">
    <property type="entry name" value="Kinase-like_dom_sf"/>
</dbReference>
<dbReference type="OrthoDB" id="5597453at2759"/>
<reference evidence="2 3" key="1">
    <citation type="journal article" name="Sci. Rep.">
        <title>Genome-scale phylogenetic analyses confirm Olpidium as the closest living zoosporic fungus to the non-flagellated, terrestrial fungi.</title>
        <authorList>
            <person name="Chang Y."/>
            <person name="Rochon D."/>
            <person name="Sekimoto S."/>
            <person name="Wang Y."/>
            <person name="Chovatia M."/>
            <person name="Sandor L."/>
            <person name="Salamov A."/>
            <person name="Grigoriev I.V."/>
            <person name="Stajich J.E."/>
            <person name="Spatafora J.W."/>
        </authorList>
    </citation>
    <scope>NUCLEOTIDE SEQUENCE [LARGE SCALE GENOMIC DNA]</scope>
    <source>
        <strain evidence="2">S191</strain>
    </source>
</reference>
<organism evidence="2 3">
    <name type="scientific">Olpidium bornovanus</name>
    <dbReference type="NCBI Taxonomy" id="278681"/>
    <lineage>
        <taxon>Eukaryota</taxon>
        <taxon>Fungi</taxon>
        <taxon>Fungi incertae sedis</taxon>
        <taxon>Olpidiomycota</taxon>
        <taxon>Olpidiomycotina</taxon>
        <taxon>Olpidiomycetes</taxon>
        <taxon>Olpidiales</taxon>
        <taxon>Olpidiaceae</taxon>
        <taxon>Olpidium</taxon>
    </lineage>
</organism>
<dbReference type="Gene3D" id="3.30.200.20">
    <property type="entry name" value="Phosphorylase Kinase, domain 1"/>
    <property type="match status" value="1"/>
</dbReference>
<name>A0A8H7ZP70_9FUNG</name>
<comment type="caution">
    <text evidence="2">The sequence shown here is derived from an EMBL/GenBank/DDBJ whole genome shotgun (WGS) entry which is preliminary data.</text>
</comment>
<keyword evidence="3" id="KW-1185">Reference proteome</keyword>
<sequence length="63" mass="7070">MSSGKQRSPKKAAEESNPDFALPGIGNYQFVKTLGEGNFAKVKLAKHKLTEQEVRSPLFFLFR</sequence>
<proteinExistence type="predicted"/>
<dbReference type="Proteomes" id="UP000673691">
    <property type="component" value="Unassembled WGS sequence"/>
</dbReference>